<evidence type="ECO:0000313" key="1">
    <source>
        <dbReference type="EMBL" id="GAC96289.1"/>
    </source>
</evidence>
<evidence type="ECO:0000313" key="2">
    <source>
        <dbReference type="Proteomes" id="UP000014071"/>
    </source>
</evidence>
<organism evidence="1 2">
    <name type="scientific">Pseudozyma hubeiensis (strain SY62)</name>
    <name type="common">Yeast</name>
    <dbReference type="NCBI Taxonomy" id="1305764"/>
    <lineage>
        <taxon>Eukaryota</taxon>
        <taxon>Fungi</taxon>
        <taxon>Dikarya</taxon>
        <taxon>Basidiomycota</taxon>
        <taxon>Ustilaginomycotina</taxon>
        <taxon>Ustilaginomycetes</taxon>
        <taxon>Ustilaginales</taxon>
        <taxon>Ustilaginaceae</taxon>
        <taxon>Pseudozyma</taxon>
    </lineage>
</organism>
<keyword evidence="2" id="KW-1185">Reference proteome</keyword>
<dbReference type="GeneID" id="24109155"/>
<dbReference type="AlphaFoldDB" id="R9P4Q9"/>
<accession>R9P4Q9</accession>
<sequence length="83" mass="8921">MIPSTSRETTCLDSAPPCKHSLNSAWANSDPRMVTSPYPAPLAYKESAGVHTSQRICPASIADDETARMLPIGFISSSGVRER</sequence>
<reference evidence="2" key="1">
    <citation type="journal article" date="2013" name="Genome Announc.">
        <title>Draft genome sequence of the basidiomycetous yeast-like fungus Pseudozyma hubeiensis SY62, which produces an abundant amount of the biosurfactant mannosylerythritol lipids.</title>
        <authorList>
            <person name="Konishi M."/>
            <person name="Hatada Y."/>
            <person name="Horiuchi J."/>
        </authorList>
    </citation>
    <scope>NUCLEOTIDE SEQUENCE [LARGE SCALE GENOMIC DNA]</scope>
    <source>
        <strain evidence="2">SY62</strain>
    </source>
</reference>
<dbReference type="Proteomes" id="UP000014071">
    <property type="component" value="Unassembled WGS sequence"/>
</dbReference>
<dbReference type="RefSeq" id="XP_012189876.1">
    <property type="nucleotide sequence ID" value="XM_012334486.1"/>
</dbReference>
<protein>
    <submittedName>
        <fullName evidence="1">Uncharacterized protein</fullName>
    </submittedName>
</protein>
<gene>
    <name evidence="1" type="ORF">PHSY_003869</name>
</gene>
<dbReference type="HOGENOM" id="CLU_2543550_0_0_1"/>
<proteinExistence type="predicted"/>
<name>R9P4Q9_PSEHS</name>
<dbReference type="EMBL" id="DF238801">
    <property type="protein sequence ID" value="GAC96289.1"/>
    <property type="molecule type" value="Genomic_DNA"/>
</dbReference>